<accession>A0ABX0UAU2</accession>
<feature type="domain" description="tRNA/rRNA methyltransferase SpoU type" evidence="3">
    <location>
        <begin position="18"/>
        <end position="161"/>
    </location>
</feature>
<dbReference type="Gene3D" id="3.40.1280.10">
    <property type="match status" value="1"/>
</dbReference>
<dbReference type="EMBL" id="JAASQL010000002">
    <property type="protein sequence ID" value="NIJ45393.1"/>
    <property type="molecule type" value="Genomic_DNA"/>
</dbReference>
<sequence>MEQLNHIKVKNTQKSFPIVVVGEELRTPQNVGMSMRTSEAFGVSAFYLNSNSPDTSNRLVQRTARNTDKTLTIFSYDNIISLLTKLKEEEYQIIALEITDTSKNIHDYNFTTHAKIALLIGSERFGINKEALKMCDDSVHIPMYGNNSSMNVVNSLSVSLYEITKQLNNK</sequence>
<organism evidence="4 5">
    <name type="scientific">Wenyingzhuangia heitensis</name>
    <dbReference type="NCBI Taxonomy" id="1487859"/>
    <lineage>
        <taxon>Bacteria</taxon>
        <taxon>Pseudomonadati</taxon>
        <taxon>Bacteroidota</taxon>
        <taxon>Flavobacteriia</taxon>
        <taxon>Flavobacteriales</taxon>
        <taxon>Flavobacteriaceae</taxon>
        <taxon>Wenyingzhuangia</taxon>
    </lineage>
</organism>
<evidence type="ECO:0000313" key="4">
    <source>
        <dbReference type="EMBL" id="NIJ45393.1"/>
    </source>
</evidence>
<keyword evidence="2" id="KW-0808">Transferase</keyword>
<dbReference type="CDD" id="cd18082">
    <property type="entry name" value="SpoU-like_family"/>
    <property type="match status" value="1"/>
</dbReference>
<dbReference type="Proteomes" id="UP000745859">
    <property type="component" value="Unassembled WGS sequence"/>
</dbReference>
<evidence type="ECO:0000256" key="1">
    <source>
        <dbReference type="ARBA" id="ARBA00022603"/>
    </source>
</evidence>
<reference evidence="4 5" key="1">
    <citation type="submission" date="2020-03" db="EMBL/GenBank/DDBJ databases">
        <title>Genomic Encyclopedia of Type Strains, Phase IV (KMG-IV): sequencing the most valuable type-strain genomes for metagenomic binning, comparative biology and taxonomic classification.</title>
        <authorList>
            <person name="Goeker M."/>
        </authorList>
    </citation>
    <scope>NUCLEOTIDE SEQUENCE [LARGE SCALE GENOMIC DNA]</scope>
    <source>
        <strain evidence="4 5">DSM 101599</strain>
    </source>
</reference>
<keyword evidence="1" id="KW-0489">Methyltransferase</keyword>
<comment type="caution">
    <text evidence="4">The sequence shown here is derived from an EMBL/GenBank/DDBJ whole genome shotgun (WGS) entry which is preliminary data.</text>
</comment>
<dbReference type="PANTHER" id="PTHR46429">
    <property type="entry name" value="23S RRNA (GUANOSINE-2'-O-)-METHYLTRANSFERASE RLMB"/>
    <property type="match status" value="1"/>
</dbReference>
<dbReference type="RefSeq" id="WP_167187369.1">
    <property type="nucleotide sequence ID" value="NZ_JAASQL010000002.1"/>
</dbReference>
<dbReference type="InterPro" id="IPR001537">
    <property type="entry name" value="SpoU_MeTrfase"/>
</dbReference>
<dbReference type="InterPro" id="IPR029028">
    <property type="entry name" value="Alpha/beta_knot_MTases"/>
</dbReference>
<dbReference type="InterPro" id="IPR029026">
    <property type="entry name" value="tRNA_m1G_MTases_N"/>
</dbReference>
<keyword evidence="5" id="KW-1185">Reference proteome</keyword>
<gene>
    <name evidence="4" type="ORF">FHR24_001861</name>
</gene>
<evidence type="ECO:0000259" key="3">
    <source>
        <dbReference type="Pfam" id="PF00588"/>
    </source>
</evidence>
<evidence type="ECO:0000256" key="2">
    <source>
        <dbReference type="ARBA" id="ARBA00022679"/>
    </source>
</evidence>
<proteinExistence type="predicted"/>
<dbReference type="SUPFAM" id="SSF75217">
    <property type="entry name" value="alpha/beta knot"/>
    <property type="match status" value="1"/>
</dbReference>
<dbReference type="Pfam" id="PF00588">
    <property type="entry name" value="SpoU_methylase"/>
    <property type="match status" value="1"/>
</dbReference>
<evidence type="ECO:0000313" key="5">
    <source>
        <dbReference type="Proteomes" id="UP000745859"/>
    </source>
</evidence>
<dbReference type="PANTHER" id="PTHR46429:SF1">
    <property type="entry name" value="23S RRNA (GUANOSINE-2'-O-)-METHYLTRANSFERASE RLMB"/>
    <property type="match status" value="1"/>
</dbReference>
<name>A0ABX0UAU2_9FLAO</name>
<dbReference type="InterPro" id="IPR004441">
    <property type="entry name" value="rRNA_MeTrfase_TrmH"/>
</dbReference>
<protein>
    <submittedName>
        <fullName evidence="4">tRNA G18 (Ribose-2'-O)-methylase SpoU</fullName>
    </submittedName>
</protein>